<accession>A0AAQ3KFE1</accession>
<feature type="compositionally biased region" description="Basic and acidic residues" evidence="1">
    <location>
        <begin position="73"/>
        <end position="86"/>
    </location>
</feature>
<feature type="region of interest" description="Disordered" evidence="1">
    <location>
        <begin position="1"/>
        <end position="108"/>
    </location>
</feature>
<reference evidence="2 3" key="1">
    <citation type="submission" date="2023-10" db="EMBL/GenBank/DDBJ databases">
        <title>Chromosome-scale genome assembly provides insights into flower coloration mechanisms of Canna indica.</title>
        <authorList>
            <person name="Li C."/>
        </authorList>
    </citation>
    <scope>NUCLEOTIDE SEQUENCE [LARGE SCALE GENOMIC DNA]</scope>
    <source>
        <tissue evidence="2">Flower</tissue>
    </source>
</reference>
<evidence type="ECO:0000313" key="2">
    <source>
        <dbReference type="EMBL" id="WOL05147.1"/>
    </source>
</evidence>
<name>A0AAQ3KFE1_9LILI</name>
<sequence>MSRRKIRPPIATDRPDLDKKPPMPKNRPLITAPLGVLLVGKSTAVEAPPTNPQEARKRSPARHLLSPQIRRSRCGEMSRSSERNAISRETSSQSGILVPNRETSSQKG</sequence>
<protein>
    <submittedName>
        <fullName evidence="2">Uncharacterized protein</fullName>
    </submittedName>
</protein>
<organism evidence="2 3">
    <name type="scientific">Canna indica</name>
    <name type="common">Indian-shot</name>
    <dbReference type="NCBI Taxonomy" id="4628"/>
    <lineage>
        <taxon>Eukaryota</taxon>
        <taxon>Viridiplantae</taxon>
        <taxon>Streptophyta</taxon>
        <taxon>Embryophyta</taxon>
        <taxon>Tracheophyta</taxon>
        <taxon>Spermatophyta</taxon>
        <taxon>Magnoliopsida</taxon>
        <taxon>Liliopsida</taxon>
        <taxon>Zingiberales</taxon>
        <taxon>Cannaceae</taxon>
        <taxon>Canna</taxon>
    </lineage>
</organism>
<dbReference type="AlphaFoldDB" id="A0AAQ3KFE1"/>
<feature type="compositionally biased region" description="Polar residues" evidence="1">
    <location>
        <begin position="87"/>
        <end position="108"/>
    </location>
</feature>
<evidence type="ECO:0000256" key="1">
    <source>
        <dbReference type="SAM" id="MobiDB-lite"/>
    </source>
</evidence>
<proteinExistence type="predicted"/>
<evidence type="ECO:0000313" key="3">
    <source>
        <dbReference type="Proteomes" id="UP001327560"/>
    </source>
</evidence>
<dbReference type="EMBL" id="CP136893">
    <property type="protein sequence ID" value="WOL05147.1"/>
    <property type="molecule type" value="Genomic_DNA"/>
</dbReference>
<dbReference type="Proteomes" id="UP001327560">
    <property type="component" value="Chromosome 4"/>
</dbReference>
<gene>
    <name evidence="2" type="ORF">Cni_G13873</name>
</gene>
<keyword evidence="3" id="KW-1185">Reference proteome</keyword>